<evidence type="ECO:0000313" key="2">
    <source>
        <dbReference type="Proteomes" id="UP000025227"/>
    </source>
</evidence>
<feature type="compositionally biased region" description="Basic and acidic residues" evidence="1">
    <location>
        <begin position="72"/>
        <end position="83"/>
    </location>
</feature>
<protein>
    <submittedName>
        <fullName evidence="3">PH domain-containing protein</fullName>
    </submittedName>
</protein>
<dbReference type="AlphaFoldDB" id="A0A7I4Y993"/>
<organism evidence="2 3">
    <name type="scientific">Haemonchus contortus</name>
    <name type="common">Barber pole worm</name>
    <dbReference type="NCBI Taxonomy" id="6289"/>
    <lineage>
        <taxon>Eukaryota</taxon>
        <taxon>Metazoa</taxon>
        <taxon>Ecdysozoa</taxon>
        <taxon>Nematoda</taxon>
        <taxon>Chromadorea</taxon>
        <taxon>Rhabditida</taxon>
        <taxon>Rhabditina</taxon>
        <taxon>Rhabditomorpha</taxon>
        <taxon>Strongyloidea</taxon>
        <taxon>Trichostrongylidae</taxon>
        <taxon>Haemonchus</taxon>
    </lineage>
</organism>
<feature type="compositionally biased region" description="Polar residues" evidence="1">
    <location>
        <begin position="369"/>
        <end position="381"/>
    </location>
</feature>
<sequence>MIAGDINYGPRLYCFMPNQRVREMDFAPLRESTEPDLCETGTDSDNDETEDSENVSDGSSSSDATKTSGDQAEIRNHSEKSDSETDATDSEPKESPRERELMGPLQEQLHHVTALSRLTSHSRVALIRVLADIHNDVEALEELMNETKEEVFTSLDKLKEWLNTEDSLHASHTTKIDSILSPIRQRYDSLQQLNSKITPLAKKVSANDTTTNLFRLNTSIAKRALAQMDDMDTLRKKPLSSYDFELGDLVSELMSAMSAFRESLLMIDRYMSRSEVWQELKEAMELGSSGIEKTLLDEYPATSLKNYLDYCPSTSLSSGIPYSSPMMEQSSQPIRVVSNEIKLEAWTSASSLTEPQSSCISPSEVLSEKMSSGRRTSSIAEESSSGKKFIVDISGTADTMSNYSSFEEAEFLTPNTTAVIKNQQDHGREAAQSLSDLRLALEQIKPAELHNWADPYSEDLHTAIPNLTFSRHPEVPKTVISSEDMQTAIEYVNASQPSLPVTELYNILMSTVNAMESFNDEYMSSCEDTQITAESS</sequence>
<feature type="compositionally biased region" description="Acidic residues" evidence="1">
    <location>
        <begin position="34"/>
        <end position="54"/>
    </location>
</feature>
<feature type="region of interest" description="Disordered" evidence="1">
    <location>
        <begin position="357"/>
        <end position="381"/>
    </location>
</feature>
<reference evidence="3" key="1">
    <citation type="submission" date="2020-12" db="UniProtKB">
        <authorList>
            <consortium name="WormBaseParasite"/>
        </authorList>
    </citation>
    <scope>IDENTIFICATION</scope>
    <source>
        <strain evidence="3">MHco3</strain>
    </source>
</reference>
<evidence type="ECO:0000313" key="3">
    <source>
        <dbReference type="WBParaSite" id="HCON_00061080-00001"/>
    </source>
</evidence>
<keyword evidence="2" id="KW-1185">Reference proteome</keyword>
<feature type="compositionally biased region" description="Low complexity" evidence="1">
    <location>
        <begin position="55"/>
        <end position="70"/>
    </location>
</feature>
<dbReference type="OMA" id="YMSRSEV"/>
<feature type="region of interest" description="Disordered" evidence="1">
    <location>
        <begin position="29"/>
        <end position="102"/>
    </location>
</feature>
<dbReference type="Proteomes" id="UP000025227">
    <property type="component" value="Unplaced"/>
</dbReference>
<feature type="compositionally biased region" description="Basic and acidic residues" evidence="1">
    <location>
        <begin position="90"/>
        <end position="101"/>
    </location>
</feature>
<evidence type="ECO:0000256" key="1">
    <source>
        <dbReference type="SAM" id="MobiDB-lite"/>
    </source>
</evidence>
<dbReference type="WBParaSite" id="HCON_00061080-00001">
    <property type="protein sequence ID" value="HCON_00061080-00001"/>
    <property type="gene ID" value="HCON_00061080"/>
</dbReference>
<name>A0A7I4Y993_HAECO</name>
<proteinExistence type="predicted"/>
<accession>A0A7I4Y993</accession>
<dbReference type="OrthoDB" id="5862900at2759"/>